<evidence type="ECO:0000256" key="2">
    <source>
        <dbReference type="ARBA" id="ARBA00022692"/>
    </source>
</evidence>
<evidence type="ECO:0000256" key="1">
    <source>
        <dbReference type="ARBA" id="ARBA00004141"/>
    </source>
</evidence>
<proteinExistence type="predicted"/>
<dbReference type="InterPro" id="IPR004853">
    <property type="entry name" value="Sugar_P_trans_dom"/>
</dbReference>
<dbReference type="GO" id="GO:0016020">
    <property type="term" value="C:membrane"/>
    <property type="evidence" value="ECO:0007669"/>
    <property type="project" value="UniProtKB-SubCell"/>
</dbReference>
<feature type="chain" id="PRO_5023889650" description="Sugar phosphate transporter domain-containing protein" evidence="6">
    <location>
        <begin position="25"/>
        <end position="268"/>
    </location>
</feature>
<evidence type="ECO:0000256" key="5">
    <source>
        <dbReference type="SAM" id="Phobius"/>
    </source>
</evidence>
<feature type="signal peptide" evidence="6">
    <location>
        <begin position="1"/>
        <end position="24"/>
    </location>
</feature>
<evidence type="ECO:0000313" key="8">
    <source>
        <dbReference type="EMBL" id="KAA8524602.1"/>
    </source>
</evidence>
<gene>
    <name evidence="8" type="ORF">F0562_011025</name>
</gene>
<dbReference type="PANTHER" id="PTHR11132">
    <property type="entry name" value="SOLUTE CARRIER FAMILY 35"/>
    <property type="match status" value="1"/>
</dbReference>
<evidence type="ECO:0000313" key="9">
    <source>
        <dbReference type="Proteomes" id="UP000325577"/>
    </source>
</evidence>
<feature type="transmembrane region" description="Helical" evidence="5">
    <location>
        <begin position="161"/>
        <end position="184"/>
    </location>
</feature>
<feature type="domain" description="Sugar phosphate transporter" evidence="7">
    <location>
        <begin position="115"/>
        <end position="229"/>
    </location>
</feature>
<keyword evidence="9" id="KW-1185">Reference proteome</keyword>
<keyword evidence="2 5" id="KW-0812">Transmembrane</keyword>
<comment type="subcellular location">
    <subcellularLocation>
        <location evidence="1">Membrane</location>
        <topology evidence="1">Multi-pass membrane protein</topology>
    </subcellularLocation>
</comment>
<reference evidence="8 9" key="1">
    <citation type="submission" date="2019-09" db="EMBL/GenBank/DDBJ databases">
        <title>A chromosome-level genome assembly of the Chinese tupelo Nyssa sinensis.</title>
        <authorList>
            <person name="Yang X."/>
            <person name="Kang M."/>
            <person name="Yang Y."/>
            <person name="Xiong H."/>
            <person name="Wang M."/>
            <person name="Zhang Z."/>
            <person name="Wang Z."/>
            <person name="Wu H."/>
            <person name="Ma T."/>
            <person name="Liu J."/>
            <person name="Xi Z."/>
        </authorList>
    </citation>
    <scope>NUCLEOTIDE SEQUENCE [LARGE SCALE GENOMIC DNA]</scope>
    <source>
        <strain evidence="8">J267</strain>
        <tissue evidence="8">Leaf</tissue>
    </source>
</reference>
<evidence type="ECO:0000256" key="4">
    <source>
        <dbReference type="ARBA" id="ARBA00023136"/>
    </source>
</evidence>
<dbReference type="InterPro" id="IPR050186">
    <property type="entry name" value="TPT_transporter"/>
</dbReference>
<dbReference type="AlphaFoldDB" id="A0A5J5A456"/>
<name>A0A5J5A456_9ASTE</name>
<keyword evidence="4 5" id="KW-0472">Membrane</keyword>
<sequence>MIISQQLPLILMGLPNLMTLTVTCDPNSTSLISMCDEEFIKLLHIQGSSFNKQYERSQNLLHIHQLKEVQIELEGYGEELGLGDQDELGLVKYLLSHAKRLPRRQRLILSSGKLLAHTMRHVAETVSTSKVAASFTHIIKSSEPAFSVLDSRFLLGETFPMSVYLSLVPIIGGFALAAVTELNLNMTGLMRDMISNLALVFRNIFSKGAMKGKSVGGMNYYAGLSMLSHPLCHCHQGFPGVGCWLAKSSLPDWTQFHMVTTRTSTYIA</sequence>
<dbReference type="Pfam" id="PF03151">
    <property type="entry name" value="TPT"/>
    <property type="match status" value="1"/>
</dbReference>
<dbReference type="OrthoDB" id="6418713at2759"/>
<dbReference type="InterPro" id="IPR037185">
    <property type="entry name" value="EmrE-like"/>
</dbReference>
<keyword evidence="6" id="KW-0732">Signal</keyword>
<evidence type="ECO:0000256" key="3">
    <source>
        <dbReference type="ARBA" id="ARBA00022989"/>
    </source>
</evidence>
<protein>
    <recommendedName>
        <fullName evidence="7">Sugar phosphate transporter domain-containing protein</fullName>
    </recommendedName>
</protein>
<accession>A0A5J5A456</accession>
<organism evidence="8 9">
    <name type="scientific">Nyssa sinensis</name>
    <dbReference type="NCBI Taxonomy" id="561372"/>
    <lineage>
        <taxon>Eukaryota</taxon>
        <taxon>Viridiplantae</taxon>
        <taxon>Streptophyta</taxon>
        <taxon>Embryophyta</taxon>
        <taxon>Tracheophyta</taxon>
        <taxon>Spermatophyta</taxon>
        <taxon>Magnoliopsida</taxon>
        <taxon>eudicotyledons</taxon>
        <taxon>Gunneridae</taxon>
        <taxon>Pentapetalae</taxon>
        <taxon>asterids</taxon>
        <taxon>Cornales</taxon>
        <taxon>Nyssaceae</taxon>
        <taxon>Nyssa</taxon>
    </lineage>
</organism>
<evidence type="ECO:0000256" key="6">
    <source>
        <dbReference type="SAM" id="SignalP"/>
    </source>
</evidence>
<dbReference type="Proteomes" id="UP000325577">
    <property type="component" value="Linkage Group LG4"/>
</dbReference>
<evidence type="ECO:0000259" key="7">
    <source>
        <dbReference type="Pfam" id="PF03151"/>
    </source>
</evidence>
<keyword evidence="3 5" id="KW-1133">Transmembrane helix</keyword>
<dbReference type="SUPFAM" id="SSF103481">
    <property type="entry name" value="Multidrug resistance efflux transporter EmrE"/>
    <property type="match status" value="1"/>
</dbReference>
<dbReference type="EMBL" id="CM018047">
    <property type="protein sequence ID" value="KAA8524602.1"/>
    <property type="molecule type" value="Genomic_DNA"/>
</dbReference>